<dbReference type="RefSeq" id="WP_119297373.1">
    <property type="nucleotide sequence ID" value="NZ_BHGK01000001.1"/>
</dbReference>
<feature type="transmembrane region" description="Helical" evidence="1">
    <location>
        <begin position="206"/>
        <end position="224"/>
    </location>
</feature>
<feature type="transmembrane region" description="Helical" evidence="1">
    <location>
        <begin position="12"/>
        <end position="33"/>
    </location>
</feature>
<organism evidence="2 3">
    <name type="scientific">Mediterraneibacter butyricigenes</name>
    <dbReference type="NCBI Taxonomy" id="2316025"/>
    <lineage>
        <taxon>Bacteria</taxon>
        <taxon>Bacillati</taxon>
        <taxon>Bacillota</taxon>
        <taxon>Clostridia</taxon>
        <taxon>Lachnospirales</taxon>
        <taxon>Lachnospiraceae</taxon>
        <taxon>Mediterraneibacter</taxon>
    </lineage>
</organism>
<keyword evidence="1" id="KW-1133">Transmembrane helix</keyword>
<feature type="transmembrane region" description="Helical" evidence="1">
    <location>
        <begin position="111"/>
        <end position="130"/>
    </location>
</feature>
<keyword evidence="3" id="KW-1185">Reference proteome</keyword>
<gene>
    <name evidence="2" type="ORF">KGMB01110_03380</name>
</gene>
<dbReference type="Pfam" id="PF07314">
    <property type="entry name" value="Lit"/>
    <property type="match status" value="1"/>
</dbReference>
<evidence type="ECO:0000256" key="1">
    <source>
        <dbReference type="SAM" id="Phobius"/>
    </source>
</evidence>
<dbReference type="Proteomes" id="UP000265643">
    <property type="component" value="Unassembled WGS sequence"/>
</dbReference>
<comment type="caution">
    <text evidence="2">The sequence shown here is derived from an EMBL/GenBank/DDBJ whole genome shotgun (WGS) entry which is preliminary data.</text>
</comment>
<dbReference type="NCBIfam" id="TIGR01906">
    <property type="entry name" value="integ_TIGR01906"/>
    <property type="match status" value="1"/>
</dbReference>
<name>A0A391PH75_9FIRM</name>
<proteinExistence type="predicted"/>
<dbReference type="AlphaFoldDB" id="A0A391PH75"/>
<sequence length="232" mass="27057">MQQKKVLQSVTGLILALAMILVILITSFQYAAYGDYSFYRKEYDKYDVYSEVHMEPKEVMKVTRTMMKYLIGKKKELSITTVVDWKVQDFFNEQDRLHMADVKNLFLGGLFLRRCCLVLMAICLGLLIRWKVDLKECLTRSWFLAVSVFFLILLVLGFLISRDFTAVFTKFHELFFNNDLWLLDPETDYMIRILPEGFFLDMTLRIGKIFGAALLGVSAICGLVRKISIDYK</sequence>
<dbReference type="EMBL" id="BHGK01000001">
    <property type="protein sequence ID" value="GCA65902.1"/>
    <property type="molecule type" value="Genomic_DNA"/>
</dbReference>
<feature type="transmembrane region" description="Helical" evidence="1">
    <location>
        <begin position="142"/>
        <end position="160"/>
    </location>
</feature>
<accession>A0A391PH75</accession>
<evidence type="ECO:0000313" key="3">
    <source>
        <dbReference type="Proteomes" id="UP000265643"/>
    </source>
</evidence>
<evidence type="ECO:0000313" key="2">
    <source>
        <dbReference type="EMBL" id="GCA65902.1"/>
    </source>
</evidence>
<dbReference type="InterPro" id="IPR010178">
    <property type="entry name" value="Lit"/>
</dbReference>
<evidence type="ECO:0008006" key="4">
    <source>
        <dbReference type="Google" id="ProtNLM"/>
    </source>
</evidence>
<protein>
    <recommendedName>
        <fullName evidence="4">TIGR01906 family membrane protein</fullName>
    </recommendedName>
</protein>
<keyword evidence="1" id="KW-0812">Transmembrane</keyword>
<keyword evidence="1" id="KW-0472">Membrane</keyword>
<reference evidence="3" key="1">
    <citation type="submission" date="2018-09" db="EMBL/GenBank/DDBJ databases">
        <title>Draft Genome Sequence of Mediterraneibacter sp. KCTC 15684.</title>
        <authorList>
            <person name="Kim J.S."/>
            <person name="Han K.I."/>
            <person name="Suh M.K."/>
            <person name="Lee K.C."/>
            <person name="Eom M.K."/>
            <person name="Lee J.H."/>
            <person name="Park S.H."/>
            <person name="Kang S.W."/>
            <person name="Park J.E."/>
            <person name="Oh B.S."/>
            <person name="Yu S.Y."/>
            <person name="Choi S.H."/>
            <person name="Lee D.H."/>
            <person name="Yoon H."/>
            <person name="Kim B."/>
            <person name="Yang S.J."/>
            <person name="Lee J.S."/>
        </authorList>
    </citation>
    <scope>NUCLEOTIDE SEQUENCE [LARGE SCALE GENOMIC DNA]</scope>
    <source>
        <strain evidence="3">KCTC 15684</strain>
    </source>
</reference>